<comment type="caution">
    <text evidence="2">The sequence shown here is derived from an EMBL/GenBank/DDBJ whole genome shotgun (WGS) entry which is preliminary data.</text>
</comment>
<evidence type="ECO:0000256" key="1">
    <source>
        <dbReference type="SAM" id="MobiDB-lite"/>
    </source>
</evidence>
<evidence type="ECO:0000313" key="2">
    <source>
        <dbReference type="EMBL" id="GGM51142.1"/>
    </source>
</evidence>
<protein>
    <submittedName>
        <fullName evidence="2">Uncharacterized protein</fullName>
    </submittedName>
</protein>
<organism evidence="2 3">
    <name type="scientific">Longimycelium tulufanense</name>
    <dbReference type="NCBI Taxonomy" id="907463"/>
    <lineage>
        <taxon>Bacteria</taxon>
        <taxon>Bacillati</taxon>
        <taxon>Actinomycetota</taxon>
        <taxon>Actinomycetes</taxon>
        <taxon>Pseudonocardiales</taxon>
        <taxon>Pseudonocardiaceae</taxon>
        <taxon>Longimycelium</taxon>
    </lineage>
</organism>
<sequence>MFDRNGNIGPTVWADGRIVGAWAQLPDGSIAWRFLHEVGRKRSDQLPHRRRNSPTGSATPASPPATARRWSGSSSADKGATGPSDTIHIRVTTGGAELRHVGSRVMCLAAFEHRVIVYYKITGGARRRFLAGLRRNHSNRWFPEVKGGRWPAGVALLRYYWRRVRRREIIPVGQAPRLVSWHG</sequence>
<feature type="compositionally biased region" description="Low complexity" evidence="1">
    <location>
        <begin position="53"/>
        <end position="67"/>
    </location>
</feature>
<dbReference type="Proteomes" id="UP000637578">
    <property type="component" value="Unassembled WGS sequence"/>
</dbReference>
<feature type="region of interest" description="Disordered" evidence="1">
    <location>
        <begin position="42"/>
        <end position="87"/>
    </location>
</feature>
<name>A0A8J3CF30_9PSEU</name>
<keyword evidence="3" id="KW-1185">Reference proteome</keyword>
<dbReference type="AlphaFoldDB" id="A0A8J3CF30"/>
<reference evidence="2" key="1">
    <citation type="journal article" date="2014" name="Int. J. Syst. Evol. Microbiol.">
        <title>Complete genome sequence of Corynebacterium casei LMG S-19264T (=DSM 44701T), isolated from a smear-ripened cheese.</title>
        <authorList>
            <consortium name="US DOE Joint Genome Institute (JGI-PGF)"/>
            <person name="Walter F."/>
            <person name="Albersmeier A."/>
            <person name="Kalinowski J."/>
            <person name="Ruckert C."/>
        </authorList>
    </citation>
    <scope>NUCLEOTIDE SEQUENCE</scope>
    <source>
        <strain evidence="2">CGMCC 4.5737</strain>
    </source>
</reference>
<proteinExistence type="predicted"/>
<accession>A0A8J3CF30</accession>
<gene>
    <name evidence="2" type="ORF">GCM10012275_22590</name>
</gene>
<reference evidence="2" key="2">
    <citation type="submission" date="2020-09" db="EMBL/GenBank/DDBJ databases">
        <authorList>
            <person name="Sun Q."/>
            <person name="Zhou Y."/>
        </authorList>
    </citation>
    <scope>NUCLEOTIDE SEQUENCE</scope>
    <source>
        <strain evidence="2">CGMCC 4.5737</strain>
    </source>
</reference>
<dbReference type="EMBL" id="BMMK01000008">
    <property type="protein sequence ID" value="GGM51142.1"/>
    <property type="molecule type" value="Genomic_DNA"/>
</dbReference>
<evidence type="ECO:0000313" key="3">
    <source>
        <dbReference type="Proteomes" id="UP000637578"/>
    </source>
</evidence>